<organism evidence="2">
    <name type="scientific">Lygus hesperus</name>
    <name type="common">Western plant bug</name>
    <dbReference type="NCBI Taxonomy" id="30085"/>
    <lineage>
        <taxon>Eukaryota</taxon>
        <taxon>Metazoa</taxon>
        <taxon>Ecdysozoa</taxon>
        <taxon>Arthropoda</taxon>
        <taxon>Hexapoda</taxon>
        <taxon>Insecta</taxon>
        <taxon>Pterygota</taxon>
        <taxon>Neoptera</taxon>
        <taxon>Paraneoptera</taxon>
        <taxon>Hemiptera</taxon>
        <taxon>Heteroptera</taxon>
        <taxon>Panheteroptera</taxon>
        <taxon>Cimicomorpha</taxon>
        <taxon>Miridae</taxon>
        <taxon>Mirini</taxon>
        <taxon>Lygus</taxon>
    </lineage>
</organism>
<feature type="signal peptide" evidence="1">
    <location>
        <begin position="1"/>
        <end position="32"/>
    </location>
</feature>
<accession>A0A146LLN6</accession>
<dbReference type="AlphaFoldDB" id="A0A146LLN6"/>
<protein>
    <submittedName>
        <fullName evidence="2">Uncharacterized protein</fullName>
    </submittedName>
</protein>
<keyword evidence="1" id="KW-0732">Signal</keyword>
<name>A0A146LLN6_LYGHE</name>
<feature type="chain" id="PRO_5007527236" evidence="1">
    <location>
        <begin position="33"/>
        <end position="257"/>
    </location>
</feature>
<evidence type="ECO:0000256" key="1">
    <source>
        <dbReference type="SAM" id="SignalP"/>
    </source>
</evidence>
<feature type="non-terminal residue" evidence="2">
    <location>
        <position position="1"/>
    </location>
</feature>
<dbReference type="EMBL" id="GDHC01010887">
    <property type="protein sequence ID" value="JAQ07742.1"/>
    <property type="molecule type" value="Transcribed_RNA"/>
</dbReference>
<reference evidence="2" key="1">
    <citation type="journal article" date="2016" name="Gigascience">
        <title>De novo construction of an expanded transcriptome assembly for the western tarnished plant bug, Lygus hesperus.</title>
        <authorList>
            <person name="Tassone E.E."/>
            <person name="Geib S.M."/>
            <person name="Hall B."/>
            <person name="Fabrick J.A."/>
            <person name="Brent C.S."/>
            <person name="Hull J.J."/>
        </authorList>
    </citation>
    <scope>NUCLEOTIDE SEQUENCE</scope>
</reference>
<evidence type="ECO:0000313" key="2">
    <source>
        <dbReference type="EMBL" id="JAQ07742.1"/>
    </source>
</evidence>
<sequence length="257" mass="29101">SIMMMFLSLYRMILILVLSVVVLAGMASPAVGDQYVMLDAMLDYYIQEATDKIRSANLGTYDLPEGTVDLPSQASNPRIFDLTSIYRRDAIDVHHDHEGNMLIQIDLGLKTLTFQADLSEDVGLFTMHGGFMMYLLNNYATIVLGLNFDDKGCTAWVSQVDVGFPDMGVDAWGMTQPGDDDAKDTIRDTYRDQHENWENTLSNKIKEYLEPLLKDNPVCKQFSTLRKMALLFEPFAQKYLHFDLLSSLNATHLFSSR</sequence>
<proteinExistence type="predicted"/>
<gene>
    <name evidence="2" type="ORF">g.58035</name>
</gene>